<name>A0A2V1DRT1_9PLEO</name>
<evidence type="ECO:0000313" key="2">
    <source>
        <dbReference type="Proteomes" id="UP000244855"/>
    </source>
</evidence>
<evidence type="ECO:0000313" key="1">
    <source>
        <dbReference type="EMBL" id="PVI00010.1"/>
    </source>
</evidence>
<proteinExistence type="predicted"/>
<keyword evidence="2" id="KW-1185">Reference proteome</keyword>
<dbReference type="AlphaFoldDB" id="A0A2V1DRT1"/>
<gene>
    <name evidence="1" type="ORF">DM02DRAFT_411295</name>
</gene>
<dbReference type="Proteomes" id="UP000244855">
    <property type="component" value="Unassembled WGS sequence"/>
</dbReference>
<dbReference type="EMBL" id="KZ805380">
    <property type="protein sequence ID" value="PVI00010.1"/>
    <property type="molecule type" value="Genomic_DNA"/>
</dbReference>
<reference evidence="1 2" key="1">
    <citation type="journal article" date="2018" name="Sci. Rep.">
        <title>Comparative genomics provides insights into the lifestyle and reveals functional heterogeneity of dark septate endophytic fungi.</title>
        <authorList>
            <person name="Knapp D.G."/>
            <person name="Nemeth J.B."/>
            <person name="Barry K."/>
            <person name="Hainaut M."/>
            <person name="Henrissat B."/>
            <person name="Johnson J."/>
            <person name="Kuo A."/>
            <person name="Lim J.H.P."/>
            <person name="Lipzen A."/>
            <person name="Nolan M."/>
            <person name="Ohm R.A."/>
            <person name="Tamas L."/>
            <person name="Grigoriev I.V."/>
            <person name="Spatafora J.W."/>
            <person name="Nagy L.G."/>
            <person name="Kovacs G.M."/>
        </authorList>
    </citation>
    <scope>NUCLEOTIDE SEQUENCE [LARGE SCALE GENOMIC DNA]</scope>
    <source>
        <strain evidence="1 2">DSE2036</strain>
    </source>
</reference>
<sequence>MISMERGRRDFRDLRVLLLSALQSNHSISYDLAWSSLPCLFSPCIFLAMTCSQCTSVSMCISVSIARPDDGSLHKYCESAMMCSIHLSSPWLESSSPACILHCTNVAEKTLGSLETKMLCRQTRATTCTRLTRVHPLLAVRMMRD</sequence>
<protein>
    <submittedName>
        <fullName evidence="1">Uncharacterized protein</fullName>
    </submittedName>
</protein>
<organism evidence="1 2">
    <name type="scientific">Periconia macrospinosa</name>
    <dbReference type="NCBI Taxonomy" id="97972"/>
    <lineage>
        <taxon>Eukaryota</taxon>
        <taxon>Fungi</taxon>
        <taxon>Dikarya</taxon>
        <taxon>Ascomycota</taxon>
        <taxon>Pezizomycotina</taxon>
        <taxon>Dothideomycetes</taxon>
        <taxon>Pleosporomycetidae</taxon>
        <taxon>Pleosporales</taxon>
        <taxon>Massarineae</taxon>
        <taxon>Periconiaceae</taxon>
        <taxon>Periconia</taxon>
    </lineage>
</organism>
<accession>A0A2V1DRT1</accession>